<dbReference type="EMBL" id="JANEYG010000068">
    <property type="protein sequence ID" value="KAJ8914591.1"/>
    <property type="molecule type" value="Genomic_DNA"/>
</dbReference>
<dbReference type="Gene3D" id="3.90.1200.10">
    <property type="match status" value="1"/>
</dbReference>
<dbReference type="Proteomes" id="UP001159042">
    <property type="component" value="Unassembled WGS sequence"/>
</dbReference>
<accession>A0AAV8VLB5</accession>
<keyword evidence="1" id="KW-0443">Lipid metabolism</keyword>
<dbReference type="EC" id="2.7.1.82" evidence="5"/>
<dbReference type="GO" id="GO:0006646">
    <property type="term" value="P:phosphatidylethanolamine biosynthetic process"/>
    <property type="evidence" value="ECO:0007669"/>
    <property type="project" value="TreeGrafter"/>
</dbReference>
<dbReference type="GO" id="GO:0005737">
    <property type="term" value="C:cytoplasm"/>
    <property type="evidence" value="ECO:0007669"/>
    <property type="project" value="TreeGrafter"/>
</dbReference>
<evidence type="ECO:0000256" key="5">
    <source>
        <dbReference type="ARBA" id="ARBA00038874"/>
    </source>
</evidence>
<organism evidence="6 7">
    <name type="scientific">Exocentrus adspersus</name>
    <dbReference type="NCBI Taxonomy" id="1586481"/>
    <lineage>
        <taxon>Eukaryota</taxon>
        <taxon>Metazoa</taxon>
        <taxon>Ecdysozoa</taxon>
        <taxon>Arthropoda</taxon>
        <taxon>Hexapoda</taxon>
        <taxon>Insecta</taxon>
        <taxon>Pterygota</taxon>
        <taxon>Neoptera</taxon>
        <taxon>Endopterygota</taxon>
        <taxon>Coleoptera</taxon>
        <taxon>Polyphaga</taxon>
        <taxon>Cucujiformia</taxon>
        <taxon>Chrysomeloidea</taxon>
        <taxon>Cerambycidae</taxon>
        <taxon>Lamiinae</taxon>
        <taxon>Acanthocinini</taxon>
        <taxon>Exocentrus</taxon>
    </lineage>
</organism>
<dbReference type="GO" id="GO:0004305">
    <property type="term" value="F:ethanolamine kinase activity"/>
    <property type="evidence" value="ECO:0007669"/>
    <property type="project" value="UniProtKB-EC"/>
</dbReference>
<dbReference type="Pfam" id="PF01633">
    <property type="entry name" value="Choline_kinase"/>
    <property type="match status" value="1"/>
</dbReference>
<dbReference type="InterPro" id="IPR011009">
    <property type="entry name" value="Kinase-like_dom_sf"/>
</dbReference>
<comment type="caution">
    <text evidence="6">The sequence shown here is derived from an EMBL/GenBank/DDBJ whole genome shotgun (WGS) entry which is preliminary data.</text>
</comment>
<gene>
    <name evidence="6" type="ORF">NQ315_017296</name>
</gene>
<keyword evidence="1" id="KW-0594">Phospholipid biosynthesis</keyword>
<dbReference type="AlphaFoldDB" id="A0AAV8VLB5"/>
<proteinExistence type="inferred from homology"/>
<keyword evidence="1" id="KW-0444">Lipid biosynthesis</keyword>
<evidence type="ECO:0000256" key="3">
    <source>
        <dbReference type="ARBA" id="ARBA00037883"/>
    </source>
</evidence>
<evidence type="ECO:0000313" key="7">
    <source>
        <dbReference type="Proteomes" id="UP001159042"/>
    </source>
</evidence>
<keyword evidence="7" id="KW-1185">Reference proteome</keyword>
<evidence type="ECO:0000256" key="2">
    <source>
        <dbReference type="ARBA" id="ARBA00023264"/>
    </source>
</evidence>
<evidence type="ECO:0000313" key="6">
    <source>
        <dbReference type="EMBL" id="KAJ8914591.1"/>
    </source>
</evidence>
<reference evidence="6 7" key="1">
    <citation type="journal article" date="2023" name="Insect Mol. Biol.">
        <title>Genome sequencing provides insights into the evolution of gene families encoding plant cell wall-degrading enzymes in longhorned beetles.</title>
        <authorList>
            <person name="Shin N.R."/>
            <person name="Okamura Y."/>
            <person name="Kirsch R."/>
            <person name="Pauchet Y."/>
        </authorList>
    </citation>
    <scope>NUCLEOTIDE SEQUENCE [LARGE SCALE GENOMIC DNA]</scope>
    <source>
        <strain evidence="6">EAD_L_NR</strain>
    </source>
</reference>
<sequence length="153" mass="17964">MYDKDKVRNVPHVEVTVDEDDVETGALKILQTIRPEWHKDTVQFKLQVLDSALYSGMGLDLDYSLYPDKAFQTEWITAYLTEYNERPPTEEEVEDLYVQVNRFVLASHLFWAIWACIQAEHSYINFDYLGYAMVRFKEYFARKATCSILGRSS</sequence>
<comment type="similarity">
    <text evidence="4">Belongs to the choline/ethanolamine kinase family.</text>
</comment>
<comment type="pathway">
    <text evidence="3">Phospholipid metabolism; phosphatidylethanolamine biosynthesis; phosphatidylethanolamine from ethanolamine: step 1/3.</text>
</comment>
<evidence type="ECO:0000256" key="4">
    <source>
        <dbReference type="ARBA" id="ARBA00038211"/>
    </source>
</evidence>
<protein>
    <recommendedName>
        <fullName evidence="5">ethanolamine kinase</fullName>
        <ecNumber evidence="5">2.7.1.82</ecNumber>
    </recommendedName>
</protein>
<keyword evidence="2" id="KW-1208">Phospholipid metabolism</keyword>
<dbReference type="SUPFAM" id="SSF56112">
    <property type="entry name" value="Protein kinase-like (PK-like)"/>
    <property type="match status" value="1"/>
</dbReference>
<evidence type="ECO:0000256" key="1">
    <source>
        <dbReference type="ARBA" id="ARBA00023209"/>
    </source>
</evidence>
<dbReference type="PANTHER" id="PTHR22603">
    <property type="entry name" value="CHOLINE/ETHANOALAMINE KINASE"/>
    <property type="match status" value="1"/>
</dbReference>
<dbReference type="PANTHER" id="PTHR22603:SF66">
    <property type="entry name" value="ETHANOLAMINE KINASE"/>
    <property type="match status" value="1"/>
</dbReference>
<name>A0AAV8VLB5_9CUCU</name>